<evidence type="ECO:0000256" key="1">
    <source>
        <dbReference type="ARBA" id="ARBA00005959"/>
    </source>
</evidence>
<dbReference type="RefSeq" id="WP_092195062.1">
    <property type="nucleotide sequence ID" value="NZ_FOND01000001.1"/>
</dbReference>
<comment type="catalytic activity">
    <reaction evidence="5">
        <text>GDP-beta-L-fucose + NADP(+) = GDP-4-dehydro-alpha-D-rhamnose + NADPH + H(+)</text>
        <dbReference type="Rhea" id="RHEA:18885"/>
        <dbReference type="ChEBI" id="CHEBI:15378"/>
        <dbReference type="ChEBI" id="CHEBI:57273"/>
        <dbReference type="ChEBI" id="CHEBI:57783"/>
        <dbReference type="ChEBI" id="CHEBI:57964"/>
        <dbReference type="ChEBI" id="CHEBI:58349"/>
        <dbReference type="EC" id="1.1.1.271"/>
    </reaction>
</comment>
<keyword evidence="8" id="KW-1185">Reference proteome</keyword>
<evidence type="ECO:0000259" key="6">
    <source>
        <dbReference type="Pfam" id="PF01370"/>
    </source>
</evidence>
<dbReference type="OrthoDB" id="9811425at2"/>
<dbReference type="Gene3D" id="3.40.50.720">
    <property type="entry name" value="NAD(P)-binding Rossmann-like Domain"/>
    <property type="match status" value="1"/>
</dbReference>
<evidence type="ECO:0000256" key="2">
    <source>
        <dbReference type="ARBA" id="ARBA00022857"/>
    </source>
</evidence>
<dbReference type="AlphaFoldDB" id="A0A1I1WP39"/>
<comment type="caution">
    <text evidence="5">Lacks conserved residue(s) required for the propagation of feature annotation.</text>
</comment>
<dbReference type="PANTHER" id="PTHR43238:SF1">
    <property type="entry name" value="GDP-L-FUCOSE SYNTHASE"/>
    <property type="match status" value="1"/>
</dbReference>
<dbReference type="UniPathway" id="UPA00128">
    <property type="reaction ID" value="UER00191"/>
</dbReference>
<feature type="binding site" evidence="5">
    <location>
        <begin position="7"/>
        <end position="13"/>
    </location>
    <ligand>
        <name>NADP(+)</name>
        <dbReference type="ChEBI" id="CHEBI:58349"/>
    </ligand>
</feature>
<feature type="binding site" evidence="5">
    <location>
        <position position="135"/>
    </location>
    <ligand>
        <name>NADP(+)</name>
        <dbReference type="ChEBI" id="CHEBI:58349"/>
    </ligand>
</feature>
<dbReference type="Gene3D" id="3.90.25.10">
    <property type="entry name" value="UDP-galactose 4-epimerase, domain 1"/>
    <property type="match status" value="1"/>
</dbReference>
<name>A0A1I1WP39_9ACTN</name>
<evidence type="ECO:0000256" key="3">
    <source>
        <dbReference type="ARBA" id="ARBA00023002"/>
    </source>
</evidence>
<dbReference type="PANTHER" id="PTHR43238">
    <property type="entry name" value="GDP-L-FUCOSE SYNTHASE"/>
    <property type="match status" value="1"/>
</dbReference>
<sequence length="305" mass="33531">MRLLITGGRGMVGSNLVRGLSEAHEVQAPGRDTFDLLDARSVQETVSRLAPDLIIHAAGRVGGIAANAAANALFLYENTMMGLNVLEAARLAGVPRVLNLGSSCIYPKDRDEQLREDDLHTGPLEPTNEGYAVAKIAVLKYAAMLRNDDPRCDYKTAIPCNLYGPGDHFEPPRSHMVPSAIRKIDDARRAGDAEVEIWGDGTARREFMYVGDLVDFVGHAIERWDTLPPLVNVGLGHDYTINEYYAEIADVVGWGGTFVHDTSKLVGMKRKLLSVDLADAWGWKAPTSLTDGLRRTYEHYLETAR</sequence>
<evidence type="ECO:0000256" key="4">
    <source>
        <dbReference type="ARBA" id="ARBA00023235"/>
    </source>
</evidence>
<feature type="domain" description="NAD-dependent epimerase/dehydratase" evidence="6">
    <location>
        <begin position="4"/>
        <end position="234"/>
    </location>
</feature>
<organism evidence="7 8">
    <name type="scientific">Blastococcus tunisiensis</name>
    <dbReference type="NCBI Taxonomy" id="1798228"/>
    <lineage>
        <taxon>Bacteria</taxon>
        <taxon>Bacillati</taxon>
        <taxon>Actinomycetota</taxon>
        <taxon>Actinomycetes</taxon>
        <taxon>Geodermatophilales</taxon>
        <taxon>Geodermatophilaceae</taxon>
        <taxon>Blastococcus</taxon>
    </lineage>
</organism>
<dbReference type="EMBL" id="FOND01000001">
    <property type="protein sequence ID" value="SFD94860.1"/>
    <property type="molecule type" value="Genomic_DNA"/>
</dbReference>
<feature type="site" description="Important for catalytic activity" evidence="5">
    <location>
        <position position="104"/>
    </location>
</feature>
<reference evidence="8" key="1">
    <citation type="submission" date="2016-10" db="EMBL/GenBank/DDBJ databases">
        <authorList>
            <person name="Varghese N."/>
            <person name="Submissions S."/>
        </authorList>
    </citation>
    <scope>NUCLEOTIDE SEQUENCE [LARGE SCALE GENOMIC DNA]</scope>
    <source>
        <strain evidence="8">DSM 46838</strain>
    </source>
</reference>
<feature type="binding site" evidence="5">
    <location>
        <position position="205"/>
    </location>
    <ligand>
        <name>substrate</name>
    </ligand>
</feature>
<dbReference type="Pfam" id="PF01370">
    <property type="entry name" value="Epimerase"/>
    <property type="match status" value="1"/>
</dbReference>
<dbReference type="STRING" id="1798228.SAMN05216574_101393"/>
<keyword evidence="5" id="KW-0511">Multifunctional enzyme</keyword>
<gene>
    <name evidence="5" type="primary">fcl</name>
    <name evidence="7" type="ORF">SAMN05216574_101393</name>
</gene>
<feature type="binding site" evidence="5">
    <location>
        <begin position="159"/>
        <end position="162"/>
    </location>
    <ligand>
        <name>NADP(+)</name>
        <dbReference type="ChEBI" id="CHEBI:58349"/>
    </ligand>
</feature>
<keyword evidence="4 5" id="KW-0413">Isomerase</keyword>
<dbReference type="EC" id="1.1.1.271" evidence="5"/>
<dbReference type="GO" id="GO:0016853">
    <property type="term" value="F:isomerase activity"/>
    <property type="evidence" value="ECO:0007669"/>
    <property type="project" value="UniProtKB-KW"/>
</dbReference>
<dbReference type="Proteomes" id="UP000198589">
    <property type="component" value="Unassembled WGS sequence"/>
</dbReference>
<feature type="binding site" evidence="5">
    <location>
        <position position="198"/>
    </location>
    <ligand>
        <name>substrate</name>
    </ligand>
</feature>
<dbReference type="GO" id="GO:0042351">
    <property type="term" value="P:'de novo' GDP-L-fucose biosynthetic process"/>
    <property type="evidence" value="ECO:0007669"/>
    <property type="project" value="UniProtKB-UniRule"/>
</dbReference>
<feature type="active site" description="Proton donor/acceptor" evidence="5">
    <location>
        <position position="131"/>
    </location>
</feature>
<feature type="binding site" evidence="5">
    <location>
        <position position="175"/>
    </location>
    <ligand>
        <name>NADP(+)</name>
        <dbReference type="ChEBI" id="CHEBI:58349"/>
    </ligand>
</feature>
<accession>A0A1I1WP39</accession>
<dbReference type="InterPro" id="IPR028614">
    <property type="entry name" value="GDP_fucose/colitose_synth"/>
</dbReference>
<comment type="pathway">
    <text evidence="5">Nucleotide-sugar biosynthesis; GDP-L-fucose biosynthesis via de novo pathway; GDP-L-fucose from GDP-alpha-D-mannose: step 2/2.</text>
</comment>
<comment type="similarity">
    <text evidence="1 5">Belongs to the NAD(P)-dependent epimerase/dehydratase family. Fucose synthase subfamily.</text>
</comment>
<feature type="site" description="Important for catalytic activity" evidence="5">
    <location>
        <position position="102"/>
    </location>
</feature>
<evidence type="ECO:0000313" key="8">
    <source>
        <dbReference type="Proteomes" id="UP000198589"/>
    </source>
</evidence>
<keyword evidence="3 5" id="KW-0560">Oxidoreductase</keyword>
<dbReference type="GO" id="GO:0070401">
    <property type="term" value="F:NADP+ binding"/>
    <property type="evidence" value="ECO:0007669"/>
    <property type="project" value="UniProtKB-UniRule"/>
</dbReference>
<feature type="binding site" evidence="5">
    <location>
        <begin position="100"/>
        <end position="103"/>
    </location>
    <ligand>
        <name>NADP(+)</name>
        <dbReference type="ChEBI" id="CHEBI:58349"/>
    </ligand>
</feature>
<dbReference type="SUPFAM" id="SSF51735">
    <property type="entry name" value="NAD(P)-binding Rossmann-fold domains"/>
    <property type="match status" value="1"/>
</dbReference>
<proteinExistence type="inferred from homology"/>
<evidence type="ECO:0000256" key="5">
    <source>
        <dbReference type="HAMAP-Rule" id="MF_00956"/>
    </source>
</evidence>
<feature type="binding site" evidence="5">
    <location>
        <position position="183"/>
    </location>
    <ligand>
        <name>substrate</name>
    </ligand>
</feature>
<comment type="function">
    <text evidence="5">Catalyzes the two-step NADP-dependent conversion of GDP-4-dehydro-6-deoxy-D-mannose to GDP-fucose, involving an epimerase and a reductase reaction.</text>
</comment>
<dbReference type="InterPro" id="IPR001509">
    <property type="entry name" value="Epimerase_deHydtase"/>
</dbReference>
<keyword evidence="2 5" id="KW-0521">NADP</keyword>
<protein>
    <recommendedName>
        <fullName evidence="5">GDP-L-fucose synthase</fullName>
        <ecNumber evidence="5">1.1.1.271</ecNumber>
    </recommendedName>
    <alternativeName>
        <fullName evidence="5">GDP-4-keto-6-deoxy-D-mannose-3,5-epimerase-4-reductase</fullName>
    </alternativeName>
</protein>
<dbReference type="HAMAP" id="MF_00956">
    <property type="entry name" value="GDP_fucose_synth"/>
    <property type="match status" value="1"/>
</dbReference>
<dbReference type="GO" id="GO:0050577">
    <property type="term" value="F:GDP-L-fucose synthase activity"/>
    <property type="evidence" value="ECO:0007669"/>
    <property type="project" value="UniProtKB-UniRule"/>
</dbReference>
<dbReference type="InterPro" id="IPR036291">
    <property type="entry name" value="NAD(P)-bd_dom_sf"/>
</dbReference>
<evidence type="ECO:0000313" key="7">
    <source>
        <dbReference type="EMBL" id="SFD94860.1"/>
    </source>
</evidence>